<dbReference type="Proteomes" id="UP000784294">
    <property type="component" value="Unassembled WGS sequence"/>
</dbReference>
<evidence type="ECO:0000256" key="2">
    <source>
        <dbReference type="SAM" id="Phobius"/>
    </source>
</evidence>
<feature type="transmembrane region" description="Helical" evidence="2">
    <location>
        <begin position="63"/>
        <end position="88"/>
    </location>
</feature>
<dbReference type="OrthoDB" id="10260889at2759"/>
<keyword evidence="2" id="KW-0472">Membrane</keyword>
<evidence type="ECO:0000313" key="4">
    <source>
        <dbReference type="Proteomes" id="UP000784294"/>
    </source>
</evidence>
<keyword evidence="4" id="KW-1185">Reference proteome</keyword>
<feature type="region of interest" description="Disordered" evidence="1">
    <location>
        <begin position="11"/>
        <end position="38"/>
    </location>
</feature>
<accession>A0A3S5B7A7</accession>
<name>A0A3S5B7A7_9PLAT</name>
<protein>
    <recommendedName>
        <fullName evidence="5">Phosphatidate cytidylyltransferase</fullName>
    </recommendedName>
</protein>
<reference evidence="3" key="1">
    <citation type="submission" date="2018-11" db="EMBL/GenBank/DDBJ databases">
        <authorList>
            <consortium name="Pathogen Informatics"/>
        </authorList>
    </citation>
    <scope>NUCLEOTIDE SEQUENCE</scope>
</reference>
<sequence>MQLVDGDTPALVAGNAEDNDTVASPNLEATKNLGQGTDTTPSLMRGLINSLPPRWANWVVRSFTTFLLISVFSIVIYMGPLALVLLVATLGRLSIFSVTYKNLRFGESSQL</sequence>
<keyword evidence="2" id="KW-1133">Transmembrane helix</keyword>
<feature type="compositionally biased region" description="Polar residues" evidence="1">
    <location>
        <begin position="21"/>
        <end position="38"/>
    </location>
</feature>
<evidence type="ECO:0000313" key="3">
    <source>
        <dbReference type="EMBL" id="VEL38515.1"/>
    </source>
</evidence>
<gene>
    <name evidence="3" type="ORF">PXEA_LOCUS31955</name>
</gene>
<keyword evidence="2" id="KW-0812">Transmembrane</keyword>
<dbReference type="EMBL" id="CAAALY010258129">
    <property type="protein sequence ID" value="VEL38515.1"/>
    <property type="molecule type" value="Genomic_DNA"/>
</dbReference>
<proteinExistence type="predicted"/>
<evidence type="ECO:0000256" key="1">
    <source>
        <dbReference type="SAM" id="MobiDB-lite"/>
    </source>
</evidence>
<comment type="caution">
    <text evidence="3">The sequence shown here is derived from an EMBL/GenBank/DDBJ whole genome shotgun (WGS) entry which is preliminary data.</text>
</comment>
<evidence type="ECO:0008006" key="5">
    <source>
        <dbReference type="Google" id="ProtNLM"/>
    </source>
</evidence>
<dbReference type="AlphaFoldDB" id="A0A3S5B7A7"/>
<organism evidence="3 4">
    <name type="scientific">Protopolystoma xenopodis</name>
    <dbReference type="NCBI Taxonomy" id="117903"/>
    <lineage>
        <taxon>Eukaryota</taxon>
        <taxon>Metazoa</taxon>
        <taxon>Spiralia</taxon>
        <taxon>Lophotrochozoa</taxon>
        <taxon>Platyhelminthes</taxon>
        <taxon>Monogenea</taxon>
        <taxon>Polyopisthocotylea</taxon>
        <taxon>Polystomatidea</taxon>
        <taxon>Polystomatidae</taxon>
        <taxon>Protopolystoma</taxon>
    </lineage>
</organism>